<evidence type="ECO:0000313" key="2">
    <source>
        <dbReference type="EMBL" id="KAA8888640.1"/>
    </source>
</evidence>
<organism evidence="2 3">
    <name type="scientific">Nocardia colli</name>
    <dbReference type="NCBI Taxonomy" id="2545717"/>
    <lineage>
        <taxon>Bacteria</taxon>
        <taxon>Bacillati</taxon>
        <taxon>Actinomycetota</taxon>
        <taxon>Actinomycetes</taxon>
        <taxon>Mycobacteriales</taxon>
        <taxon>Nocardiaceae</taxon>
        <taxon>Nocardia</taxon>
    </lineage>
</organism>
<dbReference type="Gene3D" id="1.10.1200.10">
    <property type="entry name" value="ACP-like"/>
    <property type="match status" value="1"/>
</dbReference>
<accession>A0A5N0EII6</accession>
<dbReference type="SUPFAM" id="SSF47336">
    <property type="entry name" value="ACP-like"/>
    <property type="match status" value="1"/>
</dbReference>
<name>A0A5N0EII6_9NOCA</name>
<dbReference type="EMBL" id="VXLC01000004">
    <property type="protein sequence ID" value="KAA8888640.1"/>
    <property type="molecule type" value="Genomic_DNA"/>
</dbReference>
<gene>
    <name evidence="2" type="ORF">F3087_16765</name>
</gene>
<keyword evidence="3" id="KW-1185">Reference proteome</keyword>
<dbReference type="OrthoDB" id="2455700at2"/>
<comment type="caution">
    <text evidence="2">The sequence shown here is derived from an EMBL/GenBank/DDBJ whole genome shotgun (WGS) entry which is preliminary data.</text>
</comment>
<evidence type="ECO:0000259" key="1">
    <source>
        <dbReference type="Pfam" id="PF00550"/>
    </source>
</evidence>
<dbReference type="Pfam" id="PF00550">
    <property type="entry name" value="PP-binding"/>
    <property type="match status" value="1"/>
</dbReference>
<dbReference type="RefSeq" id="WP_150402805.1">
    <property type="nucleotide sequence ID" value="NZ_JBHJYQ010000007.1"/>
</dbReference>
<dbReference type="InterPro" id="IPR036736">
    <property type="entry name" value="ACP-like_sf"/>
</dbReference>
<dbReference type="AlphaFoldDB" id="A0A5N0EII6"/>
<feature type="domain" description="Carrier" evidence="1">
    <location>
        <begin position="11"/>
        <end position="54"/>
    </location>
</feature>
<evidence type="ECO:0000313" key="3">
    <source>
        <dbReference type="Proteomes" id="UP000323876"/>
    </source>
</evidence>
<proteinExistence type="predicted"/>
<protein>
    <submittedName>
        <fullName evidence="2">Isochorismatase</fullName>
    </submittedName>
</protein>
<reference evidence="2 3" key="1">
    <citation type="submission" date="2019-09" db="EMBL/GenBank/DDBJ databases">
        <authorList>
            <person name="Wang X."/>
        </authorList>
    </citation>
    <scope>NUCLEOTIDE SEQUENCE [LARGE SCALE GENOMIC DNA]</scope>
    <source>
        <strain evidence="2 3">CICC 11023</strain>
    </source>
</reference>
<sequence>MSEPVTLGRQDVIADIAAALGVTPDEVPVDADLTDAGLDSVRLMSLVEKWRSAGVDEADFATLAAEPVLSAWLEVLVPTDRVER</sequence>
<dbReference type="Proteomes" id="UP000323876">
    <property type="component" value="Unassembled WGS sequence"/>
</dbReference>
<dbReference type="InterPro" id="IPR009081">
    <property type="entry name" value="PP-bd_ACP"/>
</dbReference>